<feature type="region of interest" description="Disordered" evidence="1">
    <location>
        <begin position="269"/>
        <end position="311"/>
    </location>
</feature>
<feature type="compositionally biased region" description="Polar residues" evidence="1">
    <location>
        <begin position="272"/>
        <end position="296"/>
    </location>
</feature>
<gene>
    <name evidence="3" type="ORF">MVES_002819</name>
</gene>
<feature type="region of interest" description="Disordered" evidence="1">
    <location>
        <begin position="385"/>
        <end position="447"/>
    </location>
</feature>
<dbReference type="OrthoDB" id="3354882at2759"/>
<keyword evidence="4" id="KW-1185">Reference proteome</keyword>
<dbReference type="AlphaFoldDB" id="A0A2N1J8T7"/>
<protein>
    <submittedName>
        <fullName evidence="3">Uncharacterized protein</fullName>
    </submittedName>
</protein>
<evidence type="ECO:0000313" key="4">
    <source>
        <dbReference type="Proteomes" id="UP000232875"/>
    </source>
</evidence>
<sequence>MVLCTHLSTDGKIVGYALMGQALQGLLGSVINFFSTAAMVNTRGVSTDEPGTYVIENERAALVVFISAFALQIATLLLFRRMATIPSVEERIKHWIDTDLPSHAAALEGTDKRAMHKLIQVQKKIIPWSISMVSIFSLKFSLRSSNALFSTMESPRVDTLAMSFSEFQEADSSGLGTFSMGESFDSFTSTPRALYSGVFEDRGPSPEPDANLQPPGTNLLGKMVPFQCNLHPDDLGGAFDSCSTVQIQKTNMANFIGMQSLAHLKRLHKPPRQNSNQAPELASSTNVLQSASTSLPKASIPKQLLPSHSHPMYMTSPHATMPMATGMSQSMALHNQNALGNIGLRGIRSTPGFAMFVDPHVTKKESVAEAATLPWNLTPAMAATSIQSPEFSPPTSPPSSSLKRRGRTSISRMPRKAQSTPLFERGPQNMKEISSMPTTPRGLPPKGLRKLASNKRIATSYSNSGALQTLQSEPSTPLHLRARGSATALHEANALHSVAPKSVPAVPRRPVALSFVNYGIEDAEELCSAVAPSGSYKSALRTLRATEDANPNDDECNSAQALRHTASLDATTLTPPLPPAAEIKRRETIAVLREHASMHAE</sequence>
<evidence type="ECO:0000256" key="2">
    <source>
        <dbReference type="SAM" id="Phobius"/>
    </source>
</evidence>
<evidence type="ECO:0000313" key="3">
    <source>
        <dbReference type="EMBL" id="PKI82973.1"/>
    </source>
</evidence>
<keyword evidence="2" id="KW-1133">Transmembrane helix</keyword>
<reference evidence="3 4" key="1">
    <citation type="submission" date="2017-10" db="EMBL/GenBank/DDBJ databases">
        <title>A novel species of cold-tolerant Malassezia isolated from bats.</title>
        <authorList>
            <person name="Lorch J.M."/>
            <person name="Palmer J.M."/>
            <person name="Vanderwolf K.J."/>
            <person name="Schmidt K.Z."/>
            <person name="Verant M.L."/>
            <person name="Weller T.J."/>
            <person name="Blehert D.S."/>
        </authorList>
    </citation>
    <scope>NUCLEOTIDE SEQUENCE [LARGE SCALE GENOMIC DNA]</scope>
    <source>
        <strain evidence="3 4">NWHC:44797-103</strain>
    </source>
</reference>
<organism evidence="3 4">
    <name type="scientific">Malassezia vespertilionis</name>
    <dbReference type="NCBI Taxonomy" id="2020962"/>
    <lineage>
        <taxon>Eukaryota</taxon>
        <taxon>Fungi</taxon>
        <taxon>Dikarya</taxon>
        <taxon>Basidiomycota</taxon>
        <taxon>Ustilaginomycotina</taxon>
        <taxon>Malasseziomycetes</taxon>
        <taxon>Malasseziales</taxon>
        <taxon>Malasseziaceae</taxon>
        <taxon>Malassezia</taxon>
    </lineage>
</organism>
<feature type="transmembrane region" description="Helical" evidence="2">
    <location>
        <begin position="22"/>
        <end position="40"/>
    </location>
</feature>
<dbReference type="EMBL" id="KZ454992">
    <property type="protein sequence ID" value="PKI82973.1"/>
    <property type="molecule type" value="Genomic_DNA"/>
</dbReference>
<feature type="transmembrane region" description="Helical" evidence="2">
    <location>
        <begin position="60"/>
        <end position="79"/>
    </location>
</feature>
<accession>A0A2N1J8T7</accession>
<dbReference type="STRING" id="2020962.A0A2N1J8T7"/>
<keyword evidence="2" id="KW-0472">Membrane</keyword>
<dbReference type="Proteomes" id="UP000232875">
    <property type="component" value="Unassembled WGS sequence"/>
</dbReference>
<name>A0A2N1J8T7_9BASI</name>
<evidence type="ECO:0000256" key="1">
    <source>
        <dbReference type="SAM" id="MobiDB-lite"/>
    </source>
</evidence>
<proteinExistence type="predicted"/>
<keyword evidence="2" id="KW-0812">Transmembrane</keyword>